<dbReference type="FunFam" id="3.90.550.10:FF:000046">
    <property type="entry name" value="Mannose-1-phosphate guanylyltransferase (GDP)"/>
    <property type="match status" value="1"/>
</dbReference>
<keyword evidence="4 12" id="KW-0548">Nucleotidyltransferase</keyword>
<evidence type="ECO:0000256" key="2">
    <source>
        <dbReference type="ARBA" id="ARBA00012387"/>
    </source>
</evidence>
<evidence type="ECO:0000313" key="13">
    <source>
        <dbReference type="Proteomes" id="UP000001416"/>
    </source>
</evidence>
<proteinExistence type="inferred from homology"/>
<dbReference type="InterPro" id="IPR005835">
    <property type="entry name" value="NTP_transferase_dom"/>
</dbReference>
<dbReference type="SUPFAM" id="SSF51182">
    <property type="entry name" value="RmlC-like cupins"/>
    <property type="match status" value="1"/>
</dbReference>
<dbReference type="Gene3D" id="3.90.550.10">
    <property type="entry name" value="Spore Coat Polysaccharide Biosynthesis Protein SpsA, Chain A"/>
    <property type="match status" value="1"/>
</dbReference>
<keyword evidence="5" id="KW-0547">Nucleotide-binding</keyword>
<dbReference type="InterPro" id="IPR006375">
    <property type="entry name" value="Man1P_GuaTrfase/Man6P_Isoase"/>
</dbReference>
<dbReference type="Gene3D" id="2.60.120.10">
    <property type="entry name" value="Jelly Rolls"/>
    <property type="match status" value="1"/>
</dbReference>
<organism evidence="12 13">
    <name type="scientific">Nitrosomonas europaea (strain ATCC 19718 / CIP 103999 / KCTC 2705 / NBRC 14298)</name>
    <dbReference type="NCBI Taxonomy" id="228410"/>
    <lineage>
        <taxon>Bacteria</taxon>
        <taxon>Pseudomonadati</taxon>
        <taxon>Pseudomonadota</taxon>
        <taxon>Betaproteobacteria</taxon>
        <taxon>Nitrosomonadales</taxon>
        <taxon>Nitrosomonadaceae</taxon>
        <taxon>Nitrosomonas</taxon>
    </lineage>
</organism>
<dbReference type="InterPro" id="IPR001538">
    <property type="entry name" value="Man6P_isomerase-2_C"/>
</dbReference>
<gene>
    <name evidence="12" type="ordered locus">NE2250</name>
</gene>
<feature type="domain" description="Mannose-6-phosphate isomerase type II C-terminal" evidence="10">
    <location>
        <begin position="381"/>
        <end position="495"/>
    </location>
</feature>
<dbReference type="InterPro" id="IPR049577">
    <property type="entry name" value="GMPP_N"/>
</dbReference>
<comment type="similarity">
    <text evidence="1 8">Belongs to the mannose-6-phosphate isomerase type 2 family.</text>
</comment>
<evidence type="ECO:0000256" key="8">
    <source>
        <dbReference type="RuleBase" id="RU004190"/>
    </source>
</evidence>
<comment type="catalytic activity">
    <reaction evidence="7">
        <text>alpha-D-mannose 1-phosphate + GTP + H(+) = GDP-alpha-D-mannose + diphosphate</text>
        <dbReference type="Rhea" id="RHEA:15229"/>
        <dbReference type="ChEBI" id="CHEBI:15378"/>
        <dbReference type="ChEBI" id="CHEBI:33019"/>
        <dbReference type="ChEBI" id="CHEBI:37565"/>
        <dbReference type="ChEBI" id="CHEBI:57527"/>
        <dbReference type="ChEBI" id="CHEBI:58409"/>
        <dbReference type="EC" id="2.7.7.13"/>
    </reaction>
</comment>
<evidence type="ECO:0000259" key="10">
    <source>
        <dbReference type="Pfam" id="PF01050"/>
    </source>
</evidence>
<dbReference type="SUPFAM" id="SSF53448">
    <property type="entry name" value="Nucleotide-diphospho-sugar transferases"/>
    <property type="match status" value="1"/>
</dbReference>
<keyword evidence="3 12" id="KW-0808">Transferase</keyword>
<dbReference type="CDD" id="cd02509">
    <property type="entry name" value="GDP-M1P_Guanylyltransferase"/>
    <property type="match status" value="1"/>
</dbReference>
<keyword evidence="13" id="KW-1185">Reference proteome</keyword>
<dbReference type="NCBIfam" id="TIGR01479">
    <property type="entry name" value="GMP_PMI"/>
    <property type="match status" value="1"/>
</dbReference>
<dbReference type="PANTHER" id="PTHR46390:SF1">
    <property type="entry name" value="MANNOSE-1-PHOSPHATE GUANYLYLTRANSFERASE"/>
    <property type="match status" value="1"/>
</dbReference>
<dbReference type="HOGENOM" id="CLU_035527_1_0_4"/>
<evidence type="ECO:0000256" key="4">
    <source>
        <dbReference type="ARBA" id="ARBA00022695"/>
    </source>
</evidence>
<dbReference type="Proteomes" id="UP000001416">
    <property type="component" value="Chromosome"/>
</dbReference>
<evidence type="ECO:0000259" key="11">
    <source>
        <dbReference type="Pfam" id="PF22640"/>
    </source>
</evidence>
<evidence type="ECO:0000259" key="9">
    <source>
        <dbReference type="Pfam" id="PF00483"/>
    </source>
</evidence>
<protein>
    <recommendedName>
        <fullName evidence="2">mannose-1-phosphate guanylyltransferase</fullName>
        <ecNumber evidence="2">2.7.7.13</ecNumber>
    </recommendedName>
</protein>
<dbReference type="eggNOG" id="COG0662">
    <property type="taxonomic scope" value="Bacteria"/>
</dbReference>
<dbReference type="GO" id="GO:0005525">
    <property type="term" value="F:GTP binding"/>
    <property type="evidence" value="ECO:0007669"/>
    <property type="project" value="UniProtKB-KW"/>
</dbReference>
<evidence type="ECO:0000256" key="1">
    <source>
        <dbReference type="ARBA" id="ARBA00006115"/>
    </source>
</evidence>
<dbReference type="Pfam" id="PF22640">
    <property type="entry name" value="ManC_GMP_beta-helix"/>
    <property type="match status" value="1"/>
</dbReference>
<name>Q82SQ7_NITEU</name>
<sequence>MPDDPAENCHFPSDQTNTYMKHTLIPVILSGGSGTRLWPLSRQQYPKQLLPLVNRYSLLQETVRRLDGLEDIAVQSSIIVSNEEYRFVIAEQLRVLGKIGKIILEPYGRNTAPALTIAALAAMQDSDDPVLLVMPSDHVITDISVFQAIIHKGMTLAESGMLVTFGITPNAPETGYGYIQYGTALHEPGTFRIARFVEKPDLATAQNYLEEGSYLWNSGMFMMRASIWLTAIDTCRRDILEACRAAWQSGSIDGDFYRIDKTAFAACPSDSIDYAVMETLSARPDMLPPGAIIPLSAGWSDIGAWDALWRTLQKDESGNVVRGDVLLHACHDTLAFSEHRLVACIGVENVVIVETSDAVLVAHQDKTQEVKHIVDILKQRNRPEIRSHRKIYRPWGWYDSVDRGERFQVKRIVVNPGAALSLQMHHHRAEHWIVVRGTAQVTRADKTFLVSENESTFIPLGTPHRLENPGRVPLEMIEVQSGSYLGEDDIVRFEDKYGRKEN</sequence>
<feature type="domain" description="MannoseP isomerase/GMP-like beta-helix" evidence="11">
    <location>
        <begin position="331"/>
        <end position="376"/>
    </location>
</feature>
<dbReference type="EC" id="2.7.7.13" evidence="2"/>
<feature type="domain" description="Nucleotidyl transferase" evidence="9">
    <location>
        <begin position="26"/>
        <end position="316"/>
    </location>
</feature>
<dbReference type="EMBL" id="AL954747">
    <property type="protein sequence ID" value="CAD86162.1"/>
    <property type="molecule type" value="Genomic_DNA"/>
</dbReference>
<keyword evidence="6" id="KW-0342">GTP-binding</keyword>
<dbReference type="STRING" id="228410.NE2250"/>
<dbReference type="AlphaFoldDB" id="Q82SQ7"/>
<dbReference type="GO" id="GO:0004475">
    <property type="term" value="F:mannose-1-phosphate guanylyltransferase (GTP) activity"/>
    <property type="evidence" value="ECO:0007669"/>
    <property type="project" value="UniProtKB-EC"/>
</dbReference>
<reference evidence="12 13" key="1">
    <citation type="journal article" date="2003" name="J. Bacteriol.">
        <title>Complete genome sequence of the ammonia-oxidizing bacterium and obligate chemolithoautotroph Nitrosomonas europaea.</title>
        <authorList>
            <person name="Chain P."/>
            <person name="Lamerdin J."/>
            <person name="Larimer F."/>
            <person name="Regala W."/>
            <person name="Land M."/>
            <person name="Hauser L."/>
            <person name="Hooper A."/>
            <person name="Klotz M."/>
            <person name="Norton J."/>
            <person name="Sayavedra-Soto L."/>
            <person name="Arciero D."/>
            <person name="Hommes N."/>
            <person name="Whittaker M."/>
            <person name="Arp D."/>
        </authorList>
    </citation>
    <scope>NUCLEOTIDE SEQUENCE [LARGE SCALE GENOMIC DNA]</scope>
    <source>
        <strain evidence="13">ATCC 19718 / CIP 103999 / KCTC 2705 / NBRC 14298</strain>
    </source>
</reference>
<dbReference type="InterPro" id="IPR051161">
    <property type="entry name" value="Mannose-6P_isomerase_type2"/>
</dbReference>
<dbReference type="InterPro" id="IPR011051">
    <property type="entry name" value="RmlC_Cupin_sf"/>
</dbReference>
<dbReference type="InterPro" id="IPR014710">
    <property type="entry name" value="RmlC-like_jellyroll"/>
</dbReference>
<dbReference type="InterPro" id="IPR029044">
    <property type="entry name" value="Nucleotide-diphossugar_trans"/>
</dbReference>
<evidence type="ECO:0000256" key="6">
    <source>
        <dbReference type="ARBA" id="ARBA00023134"/>
    </source>
</evidence>
<dbReference type="KEGG" id="neu:NE2250"/>
<dbReference type="CDD" id="cd02213">
    <property type="entry name" value="cupin_PMI_typeII_C"/>
    <property type="match status" value="1"/>
</dbReference>
<evidence type="ECO:0000256" key="3">
    <source>
        <dbReference type="ARBA" id="ARBA00022679"/>
    </source>
</evidence>
<dbReference type="InterPro" id="IPR054566">
    <property type="entry name" value="ManC/GMP-like_b-helix"/>
</dbReference>
<evidence type="ECO:0000313" key="12">
    <source>
        <dbReference type="EMBL" id="CAD86162.1"/>
    </source>
</evidence>
<evidence type="ECO:0000256" key="7">
    <source>
        <dbReference type="ARBA" id="ARBA00047343"/>
    </source>
</evidence>
<dbReference type="Pfam" id="PF01050">
    <property type="entry name" value="MannoseP_isomer"/>
    <property type="match status" value="1"/>
</dbReference>
<evidence type="ECO:0000256" key="5">
    <source>
        <dbReference type="ARBA" id="ARBA00022741"/>
    </source>
</evidence>
<dbReference type="GO" id="GO:0000271">
    <property type="term" value="P:polysaccharide biosynthetic process"/>
    <property type="evidence" value="ECO:0007669"/>
    <property type="project" value="InterPro"/>
</dbReference>
<dbReference type="PhylomeDB" id="Q82SQ7"/>
<dbReference type="eggNOG" id="COG0836">
    <property type="taxonomic scope" value="Bacteria"/>
</dbReference>
<dbReference type="FunFam" id="2.60.120.10:FF:000032">
    <property type="entry name" value="Mannose-1-phosphate guanylyltransferase/mannose-6-phosphate isomerase"/>
    <property type="match status" value="1"/>
</dbReference>
<dbReference type="GO" id="GO:0009298">
    <property type="term" value="P:GDP-mannose biosynthetic process"/>
    <property type="evidence" value="ECO:0007669"/>
    <property type="project" value="TreeGrafter"/>
</dbReference>
<dbReference type="Pfam" id="PF00483">
    <property type="entry name" value="NTP_transferase"/>
    <property type="match status" value="1"/>
</dbReference>
<dbReference type="PANTHER" id="PTHR46390">
    <property type="entry name" value="MANNOSE-1-PHOSPHATE GUANYLYLTRANSFERASE"/>
    <property type="match status" value="1"/>
</dbReference>
<accession>Q82SQ7</accession>